<sequence>MKGKNRCNKQLDFFRVRIEQEQYRKAILCMEEEQYDKAIILFEGLPRDYEDARNNFRE</sequence>
<dbReference type="RefSeq" id="WP_155513401.1">
    <property type="nucleotide sequence ID" value="NZ_CZBP01000006.1"/>
</dbReference>
<evidence type="ECO:0008006" key="3">
    <source>
        <dbReference type="Google" id="ProtNLM"/>
    </source>
</evidence>
<name>A0A174RJU6_9FIRM</name>
<reference evidence="1 2" key="1">
    <citation type="submission" date="2015-09" db="EMBL/GenBank/DDBJ databases">
        <authorList>
            <consortium name="Pathogen Informatics"/>
        </authorList>
    </citation>
    <scope>NUCLEOTIDE SEQUENCE [LARGE SCALE GENOMIC DNA]</scope>
    <source>
        <strain evidence="1 2">2789STDY5834957</strain>
    </source>
</reference>
<evidence type="ECO:0000313" key="2">
    <source>
        <dbReference type="Proteomes" id="UP000095762"/>
    </source>
</evidence>
<dbReference type="Proteomes" id="UP000095762">
    <property type="component" value="Unassembled WGS sequence"/>
</dbReference>
<proteinExistence type="predicted"/>
<organism evidence="1 2">
    <name type="scientific">Blautia obeum</name>
    <dbReference type="NCBI Taxonomy" id="40520"/>
    <lineage>
        <taxon>Bacteria</taxon>
        <taxon>Bacillati</taxon>
        <taxon>Bacillota</taxon>
        <taxon>Clostridia</taxon>
        <taxon>Lachnospirales</taxon>
        <taxon>Lachnospiraceae</taxon>
        <taxon>Blautia</taxon>
    </lineage>
</organism>
<evidence type="ECO:0000313" key="1">
    <source>
        <dbReference type="EMBL" id="CUP85763.1"/>
    </source>
</evidence>
<accession>A0A174RJU6</accession>
<dbReference type="AlphaFoldDB" id="A0A174RJU6"/>
<dbReference type="EMBL" id="CZBP01000006">
    <property type="protein sequence ID" value="CUP85763.1"/>
    <property type="molecule type" value="Genomic_DNA"/>
</dbReference>
<protein>
    <recommendedName>
        <fullName evidence="3">Tetratricopeptide repeat protein</fullName>
    </recommendedName>
</protein>
<gene>
    <name evidence="1" type="ORF">ERS852569_00994</name>
</gene>